<evidence type="ECO:0000313" key="2">
    <source>
        <dbReference type="Proteomes" id="UP000198318"/>
    </source>
</evidence>
<organism evidence="1 2">
    <name type="scientific">Actinomadura meyerae</name>
    <dbReference type="NCBI Taxonomy" id="240840"/>
    <lineage>
        <taxon>Bacteria</taxon>
        <taxon>Bacillati</taxon>
        <taxon>Actinomycetota</taxon>
        <taxon>Actinomycetes</taxon>
        <taxon>Streptosporangiales</taxon>
        <taxon>Thermomonosporaceae</taxon>
        <taxon>Actinomadura</taxon>
    </lineage>
</organism>
<sequence length="337" mass="38623">MGITAYRGCSRRSLSARTSPLGACATSWQIPLMGLRSRAPDLAAFGVELRHHNLLQPGGHDRLRDLLVLDGTLTAYDRLPADRPYYSARCRRDRMNVRVIAGPTGQFFGRRCRRPAAPTTSPLPAYGLLRTLEQLYQDIHESSCVIEFVSPKPGQLPDYIRPRGALYTFDSDSYSSQERRNAWTTHKYQWMPEYNPLPNQAARDILRRADNKLQRFFAYAIRRTYESLQKKGKIRFILRPELIKIYIGTNESPHLDLHGMWRVVRMGHDTQGLKCVRNDDFTMLLHTLSPFFAYIPSPLSNRPALKATLEGCLRSPYSTRTDLHLHHGKRHSTQSST</sequence>
<dbReference type="AlphaFoldDB" id="A0A239CHB4"/>
<proteinExistence type="predicted"/>
<protein>
    <submittedName>
        <fullName evidence="1">Uncharacterized protein</fullName>
    </submittedName>
</protein>
<keyword evidence="2" id="KW-1185">Reference proteome</keyword>
<dbReference type="EMBL" id="FZOR01000001">
    <property type="protein sequence ID" value="SNS18733.1"/>
    <property type="molecule type" value="Genomic_DNA"/>
</dbReference>
<evidence type="ECO:0000313" key="1">
    <source>
        <dbReference type="EMBL" id="SNS18733.1"/>
    </source>
</evidence>
<name>A0A239CHB4_9ACTN</name>
<reference evidence="1 2" key="1">
    <citation type="submission" date="2017-06" db="EMBL/GenBank/DDBJ databases">
        <authorList>
            <person name="Kim H.J."/>
            <person name="Triplett B.A."/>
        </authorList>
    </citation>
    <scope>NUCLEOTIDE SEQUENCE [LARGE SCALE GENOMIC DNA]</scope>
    <source>
        <strain evidence="1 2">DSM 44715</strain>
    </source>
</reference>
<accession>A0A239CHB4</accession>
<dbReference type="Proteomes" id="UP000198318">
    <property type="component" value="Unassembled WGS sequence"/>
</dbReference>
<gene>
    <name evidence="1" type="ORF">SAMN05443665_1001388</name>
</gene>